<feature type="region of interest" description="Disordered" evidence="11">
    <location>
        <begin position="258"/>
        <end position="301"/>
    </location>
</feature>
<reference evidence="14" key="1">
    <citation type="submission" date="2025-08" db="UniProtKB">
        <authorList>
            <consortium name="Ensembl"/>
        </authorList>
    </citation>
    <scope>IDENTIFICATION</scope>
</reference>
<dbReference type="PANTHER" id="PTHR11848:SF272">
    <property type="entry name" value="CYCLOPS"/>
    <property type="match status" value="1"/>
</dbReference>
<evidence type="ECO:0000256" key="1">
    <source>
        <dbReference type="ARBA" id="ARBA00004613"/>
    </source>
</evidence>
<dbReference type="PANTHER" id="PTHR11848">
    <property type="entry name" value="TGF-BETA FAMILY"/>
    <property type="match status" value="1"/>
</dbReference>
<keyword evidence="6 12" id="KW-0732">Signal</keyword>
<dbReference type="AlphaFoldDB" id="A0A673Y9S9"/>
<comment type="subcellular location">
    <subcellularLocation>
        <location evidence="1">Secreted</location>
    </subcellularLocation>
</comment>
<evidence type="ECO:0000256" key="10">
    <source>
        <dbReference type="RuleBase" id="RU000354"/>
    </source>
</evidence>
<feature type="compositionally biased region" description="Basic residues" evidence="11">
    <location>
        <begin position="271"/>
        <end position="285"/>
    </location>
</feature>
<reference evidence="14" key="2">
    <citation type="submission" date="2025-09" db="UniProtKB">
        <authorList>
            <consortium name="Ensembl"/>
        </authorList>
    </citation>
    <scope>IDENTIFICATION</scope>
</reference>
<feature type="compositionally biased region" description="Basic and acidic residues" evidence="11">
    <location>
        <begin position="286"/>
        <end position="295"/>
    </location>
</feature>
<evidence type="ECO:0000313" key="14">
    <source>
        <dbReference type="Ensembl" id="ENSSTUP00000031316.1"/>
    </source>
</evidence>
<proteinExistence type="inferred from homology"/>
<dbReference type="Ensembl" id="ENSSTUT00000032745.1">
    <property type="protein sequence ID" value="ENSSTUP00000031316.1"/>
    <property type="gene ID" value="ENSSTUG00000013509.1"/>
</dbReference>
<feature type="compositionally biased region" description="Polar residues" evidence="11">
    <location>
        <begin position="258"/>
        <end position="267"/>
    </location>
</feature>
<dbReference type="PROSITE" id="PS00250">
    <property type="entry name" value="TGF_BETA_1"/>
    <property type="match status" value="1"/>
</dbReference>
<evidence type="ECO:0000256" key="11">
    <source>
        <dbReference type="SAM" id="MobiDB-lite"/>
    </source>
</evidence>
<dbReference type="InterPro" id="IPR029034">
    <property type="entry name" value="Cystine-knot_cytokine"/>
</dbReference>
<evidence type="ECO:0000256" key="6">
    <source>
        <dbReference type="ARBA" id="ARBA00022729"/>
    </source>
</evidence>
<organism evidence="14 15">
    <name type="scientific">Salmo trutta</name>
    <name type="common">Brown trout</name>
    <dbReference type="NCBI Taxonomy" id="8032"/>
    <lineage>
        <taxon>Eukaryota</taxon>
        <taxon>Metazoa</taxon>
        <taxon>Chordata</taxon>
        <taxon>Craniata</taxon>
        <taxon>Vertebrata</taxon>
        <taxon>Euteleostomi</taxon>
        <taxon>Actinopterygii</taxon>
        <taxon>Neopterygii</taxon>
        <taxon>Teleostei</taxon>
        <taxon>Protacanthopterygii</taxon>
        <taxon>Salmoniformes</taxon>
        <taxon>Salmonidae</taxon>
        <taxon>Salmoninae</taxon>
        <taxon>Salmo</taxon>
    </lineage>
</organism>
<feature type="region of interest" description="Disordered" evidence="11">
    <location>
        <begin position="196"/>
        <end position="223"/>
    </location>
</feature>
<dbReference type="Pfam" id="PF00688">
    <property type="entry name" value="TGFb_propeptide"/>
    <property type="match status" value="1"/>
</dbReference>
<evidence type="ECO:0000259" key="13">
    <source>
        <dbReference type="PROSITE" id="PS51362"/>
    </source>
</evidence>
<keyword evidence="9" id="KW-0325">Glycoprotein</keyword>
<evidence type="ECO:0000256" key="8">
    <source>
        <dbReference type="ARBA" id="ARBA00023157"/>
    </source>
</evidence>
<dbReference type="GO" id="GO:0005615">
    <property type="term" value="C:extracellular space"/>
    <property type="evidence" value="ECO:0007669"/>
    <property type="project" value="TreeGrafter"/>
</dbReference>
<evidence type="ECO:0000256" key="2">
    <source>
        <dbReference type="ARBA" id="ARBA00006656"/>
    </source>
</evidence>
<dbReference type="InterPro" id="IPR001839">
    <property type="entry name" value="TGF-b_C"/>
</dbReference>
<keyword evidence="8" id="KW-1015">Disulfide bond</keyword>
<dbReference type="CDD" id="cd13759">
    <property type="entry name" value="TGF_beta_NODAL"/>
    <property type="match status" value="1"/>
</dbReference>
<keyword evidence="7 10" id="KW-0339">Growth factor</keyword>
<dbReference type="GeneTree" id="ENSGT00940000165641"/>
<dbReference type="PROSITE" id="PS51362">
    <property type="entry name" value="TGF_BETA_2"/>
    <property type="match status" value="1"/>
</dbReference>
<dbReference type="SMART" id="SM00204">
    <property type="entry name" value="TGFB"/>
    <property type="match status" value="1"/>
</dbReference>
<keyword evidence="5" id="KW-0165">Cleavage on pair of basic residues</keyword>
<evidence type="ECO:0000313" key="15">
    <source>
        <dbReference type="Proteomes" id="UP000472277"/>
    </source>
</evidence>
<dbReference type="Gene3D" id="2.10.90.10">
    <property type="entry name" value="Cystine-knot cytokines"/>
    <property type="match status" value="1"/>
</dbReference>
<dbReference type="InterPro" id="IPR015615">
    <property type="entry name" value="TGF-beta-rel"/>
</dbReference>
<name>A0A673Y9S9_SALTR</name>
<evidence type="ECO:0000256" key="3">
    <source>
        <dbReference type="ARBA" id="ARBA00022473"/>
    </source>
</evidence>
<feature type="domain" description="TGF-beta family profile" evidence="13">
    <location>
        <begin position="279"/>
        <end position="410"/>
    </location>
</feature>
<evidence type="ECO:0000256" key="5">
    <source>
        <dbReference type="ARBA" id="ARBA00022685"/>
    </source>
</evidence>
<dbReference type="Proteomes" id="UP000472277">
    <property type="component" value="Chromosome 18"/>
</dbReference>
<comment type="similarity">
    <text evidence="2 10">Belongs to the TGF-beta family.</text>
</comment>
<dbReference type="Gene3D" id="2.60.120.970">
    <property type="match status" value="1"/>
</dbReference>
<feature type="chain" id="PRO_5025509973" evidence="12">
    <location>
        <begin position="23"/>
        <end position="410"/>
    </location>
</feature>
<keyword evidence="4" id="KW-0964">Secreted</keyword>
<sequence length="410" mass="46612">MRSLGVLGVALYVSLLILLTQGIHKSRDGVYHGTSRRFAIDHRPPGYHHLAPKYMMHLYRNYKSNLTRPIDVMEKSIAKQADTVKSVMAKRFEKGGSRRWTATFDLTTLLADDRIQAAELRFRFPRATRASNITVEIYHHHDYPCRQTQEICQEHQLVGYLSVSSVINSSRHWKVYNLTDPLLNWLGQEQSPVQLAGSKTRQNPVQLAGSKTRQSPVQLAGSKTWQGPCVSDRALLVVFSHTGSEEGSQAKASLLHTAEQSKFLSTTEPKKIRRPKRHKKKRGHSGQRDPPDMRGPEVSSGNNEIDLSLCRRVDMHVDFNQIGWGSWIVFPKKYNAYRCEGICPSPLGEDLNPTNHAYMQSLLKHYHPERVPSVCCAPTKMSPLSMLYYENGEMLLRHHEDMVVDECGCL</sequence>
<dbReference type="InParanoid" id="A0A673Y9S9"/>
<protein>
    <submittedName>
        <fullName evidence="14">Nodal-related 2</fullName>
    </submittedName>
</protein>
<evidence type="ECO:0000256" key="7">
    <source>
        <dbReference type="ARBA" id="ARBA00023030"/>
    </source>
</evidence>
<dbReference type="GO" id="GO:0005125">
    <property type="term" value="F:cytokine activity"/>
    <property type="evidence" value="ECO:0007669"/>
    <property type="project" value="TreeGrafter"/>
</dbReference>
<feature type="signal peptide" evidence="12">
    <location>
        <begin position="1"/>
        <end position="22"/>
    </location>
</feature>
<keyword evidence="15" id="KW-1185">Reference proteome</keyword>
<dbReference type="GO" id="GO:0008083">
    <property type="term" value="F:growth factor activity"/>
    <property type="evidence" value="ECO:0007669"/>
    <property type="project" value="UniProtKB-KW"/>
</dbReference>
<evidence type="ECO:0000256" key="9">
    <source>
        <dbReference type="ARBA" id="ARBA00023180"/>
    </source>
</evidence>
<evidence type="ECO:0000256" key="4">
    <source>
        <dbReference type="ARBA" id="ARBA00022525"/>
    </source>
</evidence>
<accession>A0A673Y9S9</accession>
<keyword evidence="3" id="KW-0217">Developmental protein</keyword>
<dbReference type="OMA" id="HQSEYPC"/>
<dbReference type="SUPFAM" id="SSF57501">
    <property type="entry name" value="Cystine-knot cytokines"/>
    <property type="match status" value="1"/>
</dbReference>
<dbReference type="InterPro" id="IPR017948">
    <property type="entry name" value="TGFb_CS"/>
</dbReference>
<evidence type="ECO:0000256" key="12">
    <source>
        <dbReference type="SAM" id="SignalP"/>
    </source>
</evidence>
<dbReference type="FunFam" id="2.10.90.10:FF:000026">
    <property type="entry name" value="Nodal homolog 3-A"/>
    <property type="match status" value="1"/>
</dbReference>
<gene>
    <name evidence="14" type="primary">ndr2</name>
</gene>
<dbReference type="Pfam" id="PF00019">
    <property type="entry name" value="TGF_beta"/>
    <property type="match status" value="1"/>
</dbReference>
<dbReference type="InterPro" id="IPR001111">
    <property type="entry name" value="TGF-b_propeptide"/>
</dbReference>